<accession>A0ABU2JM61</accession>
<dbReference type="Proteomes" id="UP001183410">
    <property type="component" value="Unassembled WGS sequence"/>
</dbReference>
<proteinExistence type="predicted"/>
<name>A0ABU2JM61_9ACTN</name>
<keyword evidence="2" id="KW-1185">Reference proteome</keyword>
<organism evidence="1 2">
    <name type="scientific">Streptomyces chisholmiae</name>
    <dbReference type="NCBI Taxonomy" id="3075540"/>
    <lineage>
        <taxon>Bacteria</taxon>
        <taxon>Bacillati</taxon>
        <taxon>Actinomycetota</taxon>
        <taxon>Actinomycetes</taxon>
        <taxon>Kitasatosporales</taxon>
        <taxon>Streptomycetaceae</taxon>
        <taxon>Streptomyces</taxon>
    </lineage>
</organism>
<gene>
    <name evidence="1" type="ORF">RM844_05840</name>
</gene>
<comment type="caution">
    <text evidence="1">The sequence shown here is derived from an EMBL/GenBank/DDBJ whole genome shotgun (WGS) entry which is preliminary data.</text>
</comment>
<sequence>MDGWGTRSGERAAWVLEPLVRVGPLWFGMRPGEVASALGGAIARASRGLGSGIGWGSHPDWGATAIYGADNGLVAVAVDATDGPLVRLRDVELIGRVPSEVRTDLRGLALREGTSVRVNRGGDPEVEAWGISLGAVPAHGLTPEGYLRRLDTVLTHALLVGPELAADPFGSEPVVRWRDVRAEPPDAGAWPVRADRERQHWDWTPLVNVGPLAFGMRPREVAGALGEEPTARHGRYPFGTSGEGPGPWLLGEDRFDRVGVTAHYSGGRRRSPTLDAVTVHGRTGPQVELAGIRLVGRPVSAVDAALVQHVEGQGLRLVVGPDGELAVAELGMRIRAARAGDAVVSEARFGAAGGADHG</sequence>
<evidence type="ECO:0000313" key="2">
    <source>
        <dbReference type="Proteomes" id="UP001183410"/>
    </source>
</evidence>
<evidence type="ECO:0000313" key="1">
    <source>
        <dbReference type="EMBL" id="MDT0265809.1"/>
    </source>
</evidence>
<protein>
    <submittedName>
        <fullName evidence="1">Uncharacterized protein</fullName>
    </submittedName>
</protein>
<dbReference type="RefSeq" id="WP_311665532.1">
    <property type="nucleotide sequence ID" value="NZ_JAVREO010000003.1"/>
</dbReference>
<reference evidence="2" key="1">
    <citation type="submission" date="2023-07" db="EMBL/GenBank/DDBJ databases">
        <title>30 novel species of actinomycetes from the DSMZ collection.</title>
        <authorList>
            <person name="Nouioui I."/>
        </authorList>
    </citation>
    <scope>NUCLEOTIDE SEQUENCE [LARGE SCALE GENOMIC DNA]</scope>
    <source>
        <strain evidence="2">DSM 44915</strain>
    </source>
</reference>
<dbReference type="EMBL" id="JAVREO010000003">
    <property type="protein sequence ID" value="MDT0265809.1"/>
    <property type="molecule type" value="Genomic_DNA"/>
</dbReference>